<evidence type="ECO:0000256" key="1">
    <source>
        <dbReference type="SAM" id="MobiDB-lite"/>
    </source>
</evidence>
<gene>
    <name evidence="2" type="ORF">PBC2_221</name>
</gene>
<organism evidence="2 3">
    <name type="scientific">Bacillus phage PBC2</name>
    <dbReference type="NCBI Taxonomy" id="1675029"/>
    <lineage>
        <taxon>Viruses</taxon>
        <taxon>Duplodnaviria</taxon>
        <taxon>Heunggongvirae</taxon>
        <taxon>Uroviricota</taxon>
        <taxon>Caudoviricetes</taxon>
        <taxon>Andregratiavirinae</taxon>
        <taxon>Haetaevirus</taxon>
        <taxon>Haetaevirus PBC2</taxon>
    </lineage>
</organism>
<feature type="compositionally biased region" description="Basic and acidic residues" evidence="1">
    <location>
        <begin position="274"/>
        <end position="342"/>
    </location>
</feature>
<accession>A0A218KCC1</accession>
<dbReference type="Proteomes" id="UP000223102">
    <property type="component" value="Segment"/>
</dbReference>
<dbReference type="EMBL" id="KT070867">
    <property type="protein sequence ID" value="AKQ08536.1"/>
    <property type="molecule type" value="Genomic_DNA"/>
</dbReference>
<keyword evidence="3" id="KW-1185">Reference proteome</keyword>
<sequence length="366" mass="41672">MRQPEGKTSLTLKGGERKHGKEIRLPINSEVKQVNPLFSTCKVRVLYTGKNRNMSIIPREAVDKAMPTIYNIPIVGEFLVENQDYKGHGGKLDLDTYKFLHTTKPYGVVPESATYEWETVKGADGTVREYLTINGCYLWTGRYEETFSVVNKGKGQSMEIEVTNGEWVEEEEAYRIDDFIFSALCILGDDVEPAFEDANIVGYSLNKDSFKQEFSEMLNELKVSLNENKEVIDLTLQELLEKYSITVDELESAGVAVEGIEGEALETIISDFAKKKKDDKEEEKPEDKKAEDKKADEKPEDAKSKDDKEDKPSEKKDEEKPSDKKEEAPADKKEDEAPSDKKDEEEDEDKKKKKGKFSQEDYDNLL</sequence>
<name>A0A218KCC1_9CAUD</name>
<protein>
    <submittedName>
        <fullName evidence="2">Uncharacterized protein</fullName>
    </submittedName>
</protein>
<reference evidence="2 3" key="1">
    <citation type="submission" date="2015-06" db="EMBL/GenBank/DDBJ databases">
        <title>Complete genome sequence of Bacillus cereus phage PBC2.</title>
        <authorList>
            <person name="Kong M."/>
            <person name="Ryu S."/>
        </authorList>
    </citation>
    <scope>NUCLEOTIDE SEQUENCE [LARGE SCALE GENOMIC DNA]</scope>
</reference>
<evidence type="ECO:0000313" key="2">
    <source>
        <dbReference type="EMBL" id="AKQ08536.1"/>
    </source>
</evidence>
<feature type="region of interest" description="Disordered" evidence="1">
    <location>
        <begin position="274"/>
        <end position="366"/>
    </location>
</feature>
<proteinExistence type="predicted"/>
<evidence type="ECO:0000313" key="3">
    <source>
        <dbReference type="Proteomes" id="UP000223102"/>
    </source>
</evidence>